<evidence type="ECO:0000313" key="1">
    <source>
        <dbReference type="EMBL" id="SVD03140.1"/>
    </source>
</evidence>
<dbReference type="SUPFAM" id="SSF51556">
    <property type="entry name" value="Metallo-dependent hydrolases"/>
    <property type="match status" value="1"/>
</dbReference>
<proteinExistence type="predicted"/>
<dbReference type="InterPro" id="IPR011059">
    <property type="entry name" value="Metal-dep_hydrolase_composite"/>
</dbReference>
<dbReference type="Gene3D" id="2.30.40.10">
    <property type="entry name" value="Urease, subunit C, domain 1"/>
    <property type="match status" value="1"/>
</dbReference>
<dbReference type="AlphaFoldDB" id="A0A382S052"/>
<organism evidence="1">
    <name type="scientific">marine metagenome</name>
    <dbReference type="NCBI Taxonomy" id="408172"/>
    <lineage>
        <taxon>unclassified sequences</taxon>
        <taxon>metagenomes</taxon>
        <taxon>ecological metagenomes</taxon>
    </lineage>
</organism>
<dbReference type="SUPFAM" id="SSF51338">
    <property type="entry name" value="Composite domain of metallo-dependent hydrolases"/>
    <property type="match status" value="1"/>
</dbReference>
<dbReference type="InterPro" id="IPR032466">
    <property type="entry name" value="Metal_Hydrolase"/>
</dbReference>
<dbReference type="EMBL" id="UINC01125364">
    <property type="protein sequence ID" value="SVD03140.1"/>
    <property type="molecule type" value="Genomic_DNA"/>
</dbReference>
<dbReference type="GO" id="GO:0016810">
    <property type="term" value="F:hydrolase activity, acting on carbon-nitrogen (but not peptide) bonds"/>
    <property type="evidence" value="ECO:0007669"/>
    <property type="project" value="InterPro"/>
</dbReference>
<dbReference type="PROSITE" id="PS51257">
    <property type="entry name" value="PROKAR_LIPOPROTEIN"/>
    <property type="match status" value="1"/>
</dbReference>
<accession>A0A382S052</accession>
<evidence type="ECO:0008006" key="2">
    <source>
        <dbReference type="Google" id="ProtNLM"/>
    </source>
</evidence>
<reference evidence="1" key="1">
    <citation type="submission" date="2018-05" db="EMBL/GenBank/DDBJ databases">
        <authorList>
            <person name="Lanie J.A."/>
            <person name="Ng W.-L."/>
            <person name="Kazmierczak K.M."/>
            <person name="Andrzejewski T.M."/>
            <person name="Davidsen T.M."/>
            <person name="Wayne K.J."/>
            <person name="Tettelin H."/>
            <person name="Glass J.I."/>
            <person name="Rusch D."/>
            <person name="Podicherti R."/>
            <person name="Tsui H.-C.T."/>
            <person name="Winkler M.E."/>
        </authorList>
    </citation>
    <scope>NUCLEOTIDE SEQUENCE</scope>
</reference>
<feature type="non-terminal residue" evidence="1">
    <location>
        <position position="140"/>
    </location>
</feature>
<dbReference type="InterPro" id="IPR050378">
    <property type="entry name" value="Metallo-dep_Hydrolases_sf"/>
</dbReference>
<dbReference type="PANTHER" id="PTHR11647:SF1">
    <property type="entry name" value="COLLAPSIN RESPONSE MEDIATOR PROTEIN"/>
    <property type="match status" value="1"/>
</dbReference>
<protein>
    <recommendedName>
        <fullName evidence="2">Amidohydrolase 3 domain-containing protein</fullName>
    </recommendedName>
</protein>
<name>A0A382S052_9ZZZZ</name>
<sequence>MRSPTTLGLALSLTIFMISCTNIQNQEVPSTLLIENVILIDGTGSNRQITDVRIVGNQIDAIGNLDPDNEEIIDGTGLVLSPGFIDTHSHHDRNLLENPDALALLSQGVTTIIVGQDGGSNLPVVELKEALWITPTSVNL</sequence>
<dbReference type="PANTHER" id="PTHR11647">
    <property type="entry name" value="HYDRANTOINASE/DIHYDROPYRIMIDINASE FAMILY MEMBER"/>
    <property type="match status" value="1"/>
</dbReference>
<gene>
    <name evidence="1" type="ORF">METZ01_LOCUS355994</name>
</gene>